<comment type="caution">
    <text evidence="2">The sequence shown here is derived from an EMBL/GenBank/DDBJ whole genome shotgun (WGS) entry which is preliminary data.</text>
</comment>
<proteinExistence type="predicted"/>
<reference evidence="2" key="1">
    <citation type="journal article" date="2021" name="G3 (Bethesda)">
        <title>Genome and transcriptome analysis of the beet armyworm Spodoptera exigua reveals targets for pest control. .</title>
        <authorList>
            <person name="Simon S."/>
            <person name="Breeschoten T."/>
            <person name="Jansen H.J."/>
            <person name="Dirks R.P."/>
            <person name="Schranz M.E."/>
            <person name="Ros V.I.D."/>
        </authorList>
    </citation>
    <scope>NUCLEOTIDE SEQUENCE</scope>
    <source>
        <strain evidence="2">TB_SE_WUR_2020</strain>
    </source>
</reference>
<dbReference type="EMBL" id="JACEFF010000278">
    <property type="protein sequence ID" value="KAH9640648.1"/>
    <property type="molecule type" value="Genomic_DNA"/>
</dbReference>
<evidence type="ECO:0000313" key="3">
    <source>
        <dbReference type="Proteomes" id="UP000814243"/>
    </source>
</evidence>
<gene>
    <name evidence="2" type="ORF">HF086_000592</name>
</gene>
<protein>
    <submittedName>
        <fullName evidence="2">Uncharacterized protein</fullName>
    </submittedName>
</protein>
<dbReference type="AlphaFoldDB" id="A0A922MQ82"/>
<organism evidence="2 3">
    <name type="scientific">Spodoptera exigua</name>
    <name type="common">Beet armyworm</name>
    <name type="synonym">Noctua fulgens</name>
    <dbReference type="NCBI Taxonomy" id="7107"/>
    <lineage>
        <taxon>Eukaryota</taxon>
        <taxon>Metazoa</taxon>
        <taxon>Ecdysozoa</taxon>
        <taxon>Arthropoda</taxon>
        <taxon>Hexapoda</taxon>
        <taxon>Insecta</taxon>
        <taxon>Pterygota</taxon>
        <taxon>Neoptera</taxon>
        <taxon>Endopterygota</taxon>
        <taxon>Lepidoptera</taxon>
        <taxon>Glossata</taxon>
        <taxon>Ditrysia</taxon>
        <taxon>Noctuoidea</taxon>
        <taxon>Noctuidae</taxon>
        <taxon>Amphipyrinae</taxon>
        <taxon>Spodoptera</taxon>
    </lineage>
</organism>
<evidence type="ECO:0000256" key="1">
    <source>
        <dbReference type="SAM" id="MobiDB-lite"/>
    </source>
</evidence>
<feature type="region of interest" description="Disordered" evidence="1">
    <location>
        <begin position="30"/>
        <end position="83"/>
    </location>
</feature>
<name>A0A922MQ82_SPOEX</name>
<sequence>MSLLVTGEPRQDVIESKGPIRCRIPQRLPVGRLRTQPNKPKPITDFTPRFPVKNPVRPRSDERPSTIPKKIMDHCPPQKSSARPVITVPTANSQRNQLKNVRNDLPDQQTIENQERCEDLNDIDGPTITEKDSLCSRGEKVVKLKKNWQENIAQFDQMKKDLI</sequence>
<accession>A0A922MQ82</accession>
<evidence type="ECO:0000313" key="2">
    <source>
        <dbReference type="EMBL" id="KAH9640648.1"/>
    </source>
</evidence>
<dbReference type="Proteomes" id="UP000814243">
    <property type="component" value="Unassembled WGS sequence"/>
</dbReference>